<reference evidence="1 2" key="1">
    <citation type="submission" date="2017-06" db="EMBL/GenBank/DDBJ databases">
        <title>Evolution towards high GC content and high-temperature stress adaptation in endophytic Pseudomonas oryzihabitans impacted its plant-growth promoting traits.</title>
        <authorList>
            <person name="Nascimento F.X."/>
        </authorList>
    </citation>
    <scope>NUCLEOTIDE SEQUENCE [LARGE SCALE GENOMIC DNA]</scope>
    <source>
        <strain evidence="1 2">MS8</strain>
    </source>
</reference>
<accession>A0A2Z5ADW8</accession>
<evidence type="ECO:0000313" key="1">
    <source>
        <dbReference type="EMBL" id="AXA68072.1"/>
    </source>
</evidence>
<dbReference type="Proteomes" id="UP000250579">
    <property type="component" value="Chromosome"/>
</dbReference>
<sequence>MVNVAVWRILTERQRPELVASQLMRVDGTLGTRDVVLHERAGRLEDASELLQGPDLPSLDLP</sequence>
<dbReference type="AlphaFoldDB" id="A0A2Z5ADW8"/>
<name>A0A2Z5ADW8_9PSED</name>
<organism evidence="1 2">
    <name type="scientific">Pseudomonas oryzihabitans</name>
    <dbReference type="NCBI Taxonomy" id="47885"/>
    <lineage>
        <taxon>Bacteria</taxon>
        <taxon>Pseudomonadati</taxon>
        <taxon>Pseudomonadota</taxon>
        <taxon>Gammaproteobacteria</taxon>
        <taxon>Pseudomonadales</taxon>
        <taxon>Pseudomonadaceae</taxon>
        <taxon>Pseudomonas</taxon>
    </lineage>
</organism>
<gene>
    <name evidence="1" type="ORF">CE139_20460</name>
</gene>
<proteinExistence type="predicted"/>
<evidence type="ECO:0000313" key="2">
    <source>
        <dbReference type="Proteomes" id="UP000250579"/>
    </source>
</evidence>
<dbReference type="EMBL" id="CP022198">
    <property type="protein sequence ID" value="AXA68072.1"/>
    <property type="molecule type" value="Genomic_DNA"/>
</dbReference>
<protein>
    <submittedName>
        <fullName evidence="1">Uncharacterized protein</fullName>
    </submittedName>
</protein>